<sequence length="232" mass="27071">MNFFLTIIYASNALAERYKLWEWLVDCSKRVNDAWYVMGDFNNVMYSMERLGRGIPHPRETAPFVVVIQVAGLTEMNTIGLFYTWDNKAQGHARIVSKINRCFINASWLHSQVTEAVAANHTISDHCPIVVKWKLNLLKNRLKPWAKTRFSQMHHKVSEAKEGLYRIQRDLQGQPMNNSLILEEQEALKTYSRLAQAEQADLQQRSSMDWLTLVDRCTAFYHNSKETQEQYL</sequence>
<dbReference type="AlphaFoldDB" id="A0A7J6X7K4"/>
<dbReference type="OrthoDB" id="1001388at2759"/>
<protein>
    <recommendedName>
        <fullName evidence="3">Dnase i-like superfamily protein</fullName>
    </recommendedName>
</protein>
<reference evidence="1 2" key="1">
    <citation type="submission" date="2020-06" db="EMBL/GenBank/DDBJ databases">
        <title>Transcriptomic and genomic resources for Thalictrum thalictroides and T. hernandezii: Facilitating candidate gene discovery in an emerging model plant lineage.</title>
        <authorList>
            <person name="Arias T."/>
            <person name="Riano-Pachon D.M."/>
            <person name="Di Stilio V.S."/>
        </authorList>
    </citation>
    <scope>NUCLEOTIDE SEQUENCE [LARGE SCALE GENOMIC DNA]</scope>
    <source>
        <strain evidence="2">cv. WT478/WT964</strain>
        <tissue evidence="1">Leaves</tissue>
    </source>
</reference>
<evidence type="ECO:0000313" key="2">
    <source>
        <dbReference type="Proteomes" id="UP000554482"/>
    </source>
</evidence>
<evidence type="ECO:0008006" key="3">
    <source>
        <dbReference type="Google" id="ProtNLM"/>
    </source>
</evidence>
<dbReference type="EMBL" id="JABWDY010004836">
    <property type="protein sequence ID" value="KAF5204878.1"/>
    <property type="molecule type" value="Genomic_DNA"/>
</dbReference>
<evidence type="ECO:0000313" key="1">
    <source>
        <dbReference type="EMBL" id="KAF5204878.1"/>
    </source>
</evidence>
<keyword evidence="2" id="KW-1185">Reference proteome</keyword>
<dbReference type="SUPFAM" id="SSF56219">
    <property type="entry name" value="DNase I-like"/>
    <property type="match status" value="1"/>
</dbReference>
<name>A0A7J6X7K4_THATH</name>
<dbReference type="InterPro" id="IPR036691">
    <property type="entry name" value="Endo/exonu/phosph_ase_sf"/>
</dbReference>
<organism evidence="1 2">
    <name type="scientific">Thalictrum thalictroides</name>
    <name type="common">Rue-anemone</name>
    <name type="synonym">Anemone thalictroides</name>
    <dbReference type="NCBI Taxonomy" id="46969"/>
    <lineage>
        <taxon>Eukaryota</taxon>
        <taxon>Viridiplantae</taxon>
        <taxon>Streptophyta</taxon>
        <taxon>Embryophyta</taxon>
        <taxon>Tracheophyta</taxon>
        <taxon>Spermatophyta</taxon>
        <taxon>Magnoliopsida</taxon>
        <taxon>Ranunculales</taxon>
        <taxon>Ranunculaceae</taxon>
        <taxon>Thalictroideae</taxon>
        <taxon>Thalictrum</taxon>
    </lineage>
</organism>
<dbReference type="PANTHER" id="PTHR33710:SF71">
    <property type="entry name" value="ENDONUCLEASE_EXONUCLEASE_PHOSPHATASE DOMAIN-CONTAINING PROTEIN"/>
    <property type="match status" value="1"/>
</dbReference>
<proteinExistence type="predicted"/>
<dbReference type="Proteomes" id="UP000554482">
    <property type="component" value="Unassembled WGS sequence"/>
</dbReference>
<accession>A0A7J6X7K4</accession>
<gene>
    <name evidence="1" type="ORF">FRX31_005531</name>
</gene>
<dbReference type="PANTHER" id="PTHR33710">
    <property type="entry name" value="BNAC02G09200D PROTEIN"/>
    <property type="match status" value="1"/>
</dbReference>
<dbReference type="Gene3D" id="3.60.10.10">
    <property type="entry name" value="Endonuclease/exonuclease/phosphatase"/>
    <property type="match status" value="1"/>
</dbReference>
<comment type="caution">
    <text evidence="1">The sequence shown here is derived from an EMBL/GenBank/DDBJ whole genome shotgun (WGS) entry which is preliminary data.</text>
</comment>